<gene>
    <name evidence="1" type="ORF">HPB50_004682</name>
</gene>
<evidence type="ECO:0000313" key="1">
    <source>
        <dbReference type="EMBL" id="KAH6937842.1"/>
    </source>
</evidence>
<dbReference type="Proteomes" id="UP000821845">
    <property type="component" value="Chromosome 2"/>
</dbReference>
<dbReference type="EMBL" id="CM023482">
    <property type="protein sequence ID" value="KAH6937842.1"/>
    <property type="molecule type" value="Genomic_DNA"/>
</dbReference>
<comment type="caution">
    <text evidence="1">The sequence shown here is derived from an EMBL/GenBank/DDBJ whole genome shotgun (WGS) entry which is preliminary data.</text>
</comment>
<protein>
    <submittedName>
        <fullName evidence="1">Uncharacterized protein</fullName>
    </submittedName>
</protein>
<sequence length="414" mass="46480">MTSLLMLSGDIESNPGPMSKTESGAFAAAMSTIQKLEEGHAALSVQLSETIEKLTASTNEVARLTERILALESSVTSRSPTDTGTASNSLHQISDHLTEITSRNRNSAVTVLPMLDVMACCKCGHGFGPSEQIVNSCGQFGGRNYCEHDFRVLFMPTCAQCNEGITGRLIRALGRDWHAHCLCCRRCGECLSDQGLLSIHRRPYCRKCYNVIQAEYIGKLICAKCDEVIDENPLKRNGEVYHPYHFNCVKCSVELTSDGREINGEMHCLKCHDKMVTSVCAACRRPIEDARVACALGKKWHVEHFVCAHCEKPFLGRKYYEKNGHAYCETHFEQLFGFVCFVCNLPSAQGYKSLNKMWCPPHFCCSYCDRPLATKSRFLDVDLRPVCKKCFEKLPSELRKRLLKTTEKSHFSNK</sequence>
<proteinExistence type="predicted"/>
<name>A0ACB7SUY5_HYAAI</name>
<accession>A0ACB7SUY5</accession>
<organism evidence="1 2">
    <name type="scientific">Hyalomma asiaticum</name>
    <name type="common">Tick</name>
    <dbReference type="NCBI Taxonomy" id="266040"/>
    <lineage>
        <taxon>Eukaryota</taxon>
        <taxon>Metazoa</taxon>
        <taxon>Ecdysozoa</taxon>
        <taxon>Arthropoda</taxon>
        <taxon>Chelicerata</taxon>
        <taxon>Arachnida</taxon>
        <taxon>Acari</taxon>
        <taxon>Parasitiformes</taxon>
        <taxon>Ixodida</taxon>
        <taxon>Ixodoidea</taxon>
        <taxon>Ixodidae</taxon>
        <taxon>Hyalomminae</taxon>
        <taxon>Hyalomma</taxon>
    </lineage>
</organism>
<reference evidence="1" key="1">
    <citation type="submission" date="2020-05" db="EMBL/GenBank/DDBJ databases">
        <title>Large-scale comparative analyses of tick genomes elucidate their genetic diversity and vector capacities.</title>
        <authorList>
            <person name="Jia N."/>
            <person name="Wang J."/>
            <person name="Shi W."/>
            <person name="Du L."/>
            <person name="Sun Y."/>
            <person name="Zhan W."/>
            <person name="Jiang J."/>
            <person name="Wang Q."/>
            <person name="Zhang B."/>
            <person name="Ji P."/>
            <person name="Sakyi L.B."/>
            <person name="Cui X."/>
            <person name="Yuan T."/>
            <person name="Jiang B."/>
            <person name="Yang W."/>
            <person name="Lam T.T.-Y."/>
            <person name="Chang Q."/>
            <person name="Ding S."/>
            <person name="Wang X."/>
            <person name="Zhu J."/>
            <person name="Ruan X."/>
            <person name="Zhao L."/>
            <person name="Wei J."/>
            <person name="Que T."/>
            <person name="Du C."/>
            <person name="Cheng J."/>
            <person name="Dai P."/>
            <person name="Han X."/>
            <person name="Huang E."/>
            <person name="Gao Y."/>
            <person name="Liu J."/>
            <person name="Shao H."/>
            <person name="Ye R."/>
            <person name="Li L."/>
            <person name="Wei W."/>
            <person name="Wang X."/>
            <person name="Wang C."/>
            <person name="Yang T."/>
            <person name="Huo Q."/>
            <person name="Li W."/>
            <person name="Guo W."/>
            <person name="Chen H."/>
            <person name="Zhou L."/>
            <person name="Ni X."/>
            <person name="Tian J."/>
            <person name="Zhou Y."/>
            <person name="Sheng Y."/>
            <person name="Liu T."/>
            <person name="Pan Y."/>
            <person name="Xia L."/>
            <person name="Li J."/>
            <person name="Zhao F."/>
            <person name="Cao W."/>
        </authorList>
    </citation>
    <scope>NUCLEOTIDE SEQUENCE</scope>
    <source>
        <strain evidence="1">Hyas-2018</strain>
    </source>
</reference>
<evidence type="ECO:0000313" key="2">
    <source>
        <dbReference type="Proteomes" id="UP000821845"/>
    </source>
</evidence>
<keyword evidence="2" id="KW-1185">Reference proteome</keyword>